<protein>
    <submittedName>
        <fullName evidence="2">Membrane protein</fullName>
    </submittedName>
</protein>
<feature type="transmembrane region" description="Helical" evidence="1">
    <location>
        <begin position="48"/>
        <end position="66"/>
    </location>
</feature>
<keyword evidence="1" id="KW-0472">Membrane</keyword>
<sequence length="75" mass="8402">MKKIAATNWAIGIVVFFLVVGIFFAYPISEGAQVSYFGTQPVIWLQKVLELILQPILIGQLLFLLTEDMSVSKKD</sequence>
<reference evidence="2 3" key="1">
    <citation type="submission" date="2014-05" db="EMBL/GenBank/DDBJ databases">
        <authorList>
            <person name="Daugherty S.C."/>
            <person name="Tallon L.J."/>
            <person name="Sadzewicz L."/>
            <person name="Kilian M."/>
            <person name="Tettelin H."/>
        </authorList>
    </citation>
    <scope>NUCLEOTIDE SEQUENCE [LARGE SCALE GENOMIC DNA]</scope>
    <source>
        <strain evidence="2 3">SK608</strain>
    </source>
</reference>
<dbReference type="Proteomes" id="UP000028022">
    <property type="component" value="Unassembled WGS sequence"/>
</dbReference>
<organism evidence="2 3">
    <name type="scientific">Streptococcus mitis</name>
    <dbReference type="NCBI Taxonomy" id="28037"/>
    <lineage>
        <taxon>Bacteria</taxon>
        <taxon>Bacillati</taxon>
        <taxon>Bacillota</taxon>
        <taxon>Bacilli</taxon>
        <taxon>Lactobacillales</taxon>
        <taxon>Streptococcaceae</taxon>
        <taxon>Streptococcus</taxon>
        <taxon>Streptococcus mitis group</taxon>
    </lineage>
</organism>
<proteinExistence type="predicted"/>
<keyword evidence="1" id="KW-1133">Transmembrane helix</keyword>
<feature type="transmembrane region" description="Helical" evidence="1">
    <location>
        <begin position="7"/>
        <end position="28"/>
    </location>
</feature>
<evidence type="ECO:0000256" key="1">
    <source>
        <dbReference type="SAM" id="Phobius"/>
    </source>
</evidence>
<comment type="caution">
    <text evidence="2">The sequence shown here is derived from an EMBL/GenBank/DDBJ whole genome shotgun (WGS) entry which is preliminary data.</text>
</comment>
<gene>
    <name evidence="2" type="ORF">SK608_0445</name>
</gene>
<evidence type="ECO:0000313" key="3">
    <source>
        <dbReference type="Proteomes" id="UP000028022"/>
    </source>
</evidence>
<evidence type="ECO:0000313" key="2">
    <source>
        <dbReference type="EMBL" id="KEQ48556.1"/>
    </source>
</evidence>
<name>A0A081R033_STRMT</name>
<dbReference type="AlphaFoldDB" id="A0A081R033"/>
<accession>A0A081R033</accession>
<dbReference type="EMBL" id="JPFZ01000008">
    <property type="protein sequence ID" value="KEQ48556.1"/>
    <property type="molecule type" value="Genomic_DNA"/>
</dbReference>
<keyword evidence="1" id="KW-0812">Transmembrane</keyword>